<keyword evidence="2" id="KW-0472">Membrane</keyword>
<dbReference type="AlphaFoldDB" id="A0A2K1SUP8"/>
<dbReference type="OrthoDB" id="3240451at2"/>
<organism evidence="3 4">
    <name type="scientific">Gardnerella vaginalis</name>
    <dbReference type="NCBI Taxonomy" id="2702"/>
    <lineage>
        <taxon>Bacteria</taxon>
        <taxon>Bacillati</taxon>
        <taxon>Actinomycetota</taxon>
        <taxon>Actinomycetes</taxon>
        <taxon>Bifidobacteriales</taxon>
        <taxon>Bifidobacteriaceae</taxon>
        <taxon>Gardnerella</taxon>
    </lineage>
</organism>
<feature type="region of interest" description="Disordered" evidence="1">
    <location>
        <begin position="1"/>
        <end position="90"/>
    </location>
</feature>
<sequence>MSWRKKDRENSADSADSSDSENIDNIADIADRSDSADIENVERDSITENKDLSESEDLSENNNLSENRDSSEHKALGQHRDNSPETESQRKRHLHNIGIVFLSSISAIILIVVSLILATMQIYPNVVDSGVRSSTSVTQQVGATSLKMVCPARLSVSESSDYGDKEYRESDGNSTSMSRFAAFGNVYRATVRNSKDGDDSASSLDSVENSDDYEDGENNESDESKNSSSNITFIASKNIDKDSQVLEGRLSQSDSGTGIAASSASWSTNGDLRGLSASSCINATRSQTFLAPETETGTLMRLVSVNTSSKSTIVQVRMWSVESGSNLITPSTGSAFTVPAHSESYFDISAAAPNSKGLYIQVLSEQTPVASFIQVRKMQGLTVKGVDVIQPLQADSKSALIPGVIKSDNAKLYLWSKTTSKVNVSWVGESGSKTVNNLLLEGKKLQIVDLGKVPEKVSALKVEANNPVFSMVSINRSGESGQEDLAFAEPVHSQGYSALVTPVKSEETTLYFASADSSESTVHLRVFDDKGALIARKTLVVPADSSIELEAKDFGDKAVVFEADSKSKVSFAARIHKKEVDDAHLAGISWIRSQSLEPQQVSIKVTETQRVVK</sequence>
<feature type="region of interest" description="Disordered" evidence="1">
    <location>
        <begin position="194"/>
        <end position="230"/>
    </location>
</feature>
<dbReference type="InterPro" id="IPR043777">
    <property type="entry name" value="DUF5719"/>
</dbReference>
<dbReference type="Proteomes" id="UP000236146">
    <property type="component" value="Unassembled WGS sequence"/>
</dbReference>
<dbReference type="Pfam" id="PF18986">
    <property type="entry name" value="DUF5719"/>
    <property type="match status" value="1"/>
</dbReference>
<feature type="compositionally biased region" description="Basic and acidic residues" evidence="1">
    <location>
        <begin position="29"/>
        <end position="53"/>
    </location>
</feature>
<evidence type="ECO:0000256" key="1">
    <source>
        <dbReference type="SAM" id="MobiDB-lite"/>
    </source>
</evidence>
<comment type="caution">
    <text evidence="3">The sequence shown here is derived from an EMBL/GenBank/DDBJ whole genome shotgun (WGS) entry which is preliminary data.</text>
</comment>
<evidence type="ECO:0000256" key="2">
    <source>
        <dbReference type="SAM" id="Phobius"/>
    </source>
</evidence>
<keyword evidence="2" id="KW-1133">Transmembrane helix</keyword>
<reference evidence="3 4" key="1">
    <citation type="submission" date="2016-10" db="EMBL/GenBank/DDBJ databases">
        <authorList>
            <person name="Varghese N."/>
        </authorList>
    </citation>
    <scope>NUCLEOTIDE SEQUENCE [LARGE SCALE GENOMIC DNA]</scope>
    <source>
        <strain evidence="3 4">KA00225</strain>
    </source>
</reference>
<keyword evidence="2" id="KW-0812">Transmembrane</keyword>
<name>A0A2K1SUP8_GARVA</name>
<dbReference type="EMBL" id="MNLH01000003">
    <property type="protein sequence ID" value="PNS43226.1"/>
    <property type="molecule type" value="Genomic_DNA"/>
</dbReference>
<proteinExistence type="predicted"/>
<feature type="compositionally biased region" description="Basic and acidic residues" evidence="1">
    <location>
        <begin position="66"/>
        <end position="89"/>
    </location>
</feature>
<accession>A0A2K1SUP8</accession>
<evidence type="ECO:0000313" key="4">
    <source>
        <dbReference type="Proteomes" id="UP000236146"/>
    </source>
</evidence>
<evidence type="ECO:0000313" key="3">
    <source>
        <dbReference type="EMBL" id="PNS43226.1"/>
    </source>
</evidence>
<feature type="compositionally biased region" description="Basic and acidic residues" evidence="1">
    <location>
        <begin position="1"/>
        <end position="11"/>
    </location>
</feature>
<protein>
    <submittedName>
        <fullName evidence="3">Uncharacterized protein</fullName>
    </submittedName>
</protein>
<dbReference type="RefSeq" id="WP_103084716.1">
    <property type="nucleotide sequence ID" value="NZ_MNLH01000003.1"/>
</dbReference>
<gene>
    <name evidence="3" type="ORF">BFS05_04065</name>
</gene>
<feature type="compositionally biased region" description="Acidic residues" evidence="1">
    <location>
        <begin position="208"/>
        <end position="221"/>
    </location>
</feature>
<feature type="transmembrane region" description="Helical" evidence="2">
    <location>
        <begin position="99"/>
        <end position="123"/>
    </location>
</feature>